<dbReference type="Proteomes" id="UP000273811">
    <property type="component" value="Unassembled WGS sequence"/>
</dbReference>
<feature type="transmembrane region" description="Helical" evidence="1">
    <location>
        <begin position="104"/>
        <end position="126"/>
    </location>
</feature>
<proteinExistence type="predicted"/>
<keyword evidence="1" id="KW-0812">Transmembrane</keyword>
<feature type="transmembrane region" description="Helical" evidence="1">
    <location>
        <begin position="227"/>
        <end position="247"/>
    </location>
</feature>
<accession>A0A443IJ49</accession>
<comment type="caution">
    <text evidence="2">The sequence shown here is derived from an EMBL/GenBank/DDBJ whole genome shotgun (WGS) entry which is preliminary data.</text>
</comment>
<feature type="transmembrane region" description="Helical" evidence="1">
    <location>
        <begin position="60"/>
        <end position="83"/>
    </location>
</feature>
<organism evidence="2 3">
    <name type="scientific">Siminovitchia fortis</name>
    <dbReference type="NCBI Taxonomy" id="254758"/>
    <lineage>
        <taxon>Bacteria</taxon>
        <taxon>Bacillati</taxon>
        <taxon>Bacillota</taxon>
        <taxon>Bacilli</taxon>
        <taxon>Bacillales</taxon>
        <taxon>Bacillaceae</taxon>
        <taxon>Siminovitchia</taxon>
    </lineage>
</organism>
<dbReference type="PANTHER" id="PTHR37305">
    <property type="entry name" value="INTEGRAL MEMBRANE PROTEIN-RELATED"/>
    <property type="match status" value="1"/>
</dbReference>
<dbReference type="GO" id="GO:0140359">
    <property type="term" value="F:ABC-type transporter activity"/>
    <property type="evidence" value="ECO:0007669"/>
    <property type="project" value="InterPro"/>
</dbReference>
<feature type="transmembrane region" description="Helical" evidence="1">
    <location>
        <begin position="20"/>
        <end position="40"/>
    </location>
</feature>
<feature type="transmembrane region" description="Helical" evidence="1">
    <location>
        <begin position="161"/>
        <end position="180"/>
    </location>
</feature>
<evidence type="ECO:0000313" key="2">
    <source>
        <dbReference type="EMBL" id="RWR04379.1"/>
    </source>
</evidence>
<dbReference type="AlphaFoldDB" id="A0A443IJ49"/>
<reference evidence="2" key="1">
    <citation type="submission" date="2018-12" db="EMBL/GenBank/DDBJ databases">
        <authorList>
            <person name="Sun L."/>
            <person name="Chen Z."/>
        </authorList>
    </citation>
    <scope>NUCLEOTIDE SEQUENCE [LARGE SCALE GENOMIC DNA]</scope>
    <source>
        <strain evidence="2">DSM 16012</strain>
    </source>
</reference>
<feature type="transmembrane region" description="Helical" evidence="1">
    <location>
        <begin position="187"/>
        <end position="207"/>
    </location>
</feature>
<gene>
    <name evidence="2" type="ORF">D4N35_017045</name>
</gene>
<protein>
    <submittedName>
        <fullName evidence="2">ABC transporter permease</fullName>
    </submittedName>
</protein>
<dbReference type="EMBL" id="QYTU02000062">
    <property type="protein sequence ID" value="RWR04379.1"/>
    <property type="molecule type" value="Genomic_DNA"/>
</dbReference>
<evidence type="ECO:0000313" key="3">
    <source>
        <dbReference type="Proteomes" id="UP000273811"/>
    </source>
</evidence>
<dbReference type="Pfam" id="PF12679">
    <property type="entry name" value="ABC2_membrane_2"/>
    <property type="match status" value="1"/>
</dbReference>
<keyword evidence="1" id="KW-1133">Transmembrane helix</keyword>
<dbReference type="GO" id="GO:0005886">
    <property type="term" value="C:plasma membrane"/>
    <property type="evidence" value="ECO:0007669"/>
    <property type="project" value="UniProtKB-SubCell"/>
</dbReference>
<dbReference type="OrthoDB" id="2943698at2"/>
<dbReference type="PANTHER" id="PTHR37305:SF1">
    <property type="entry name" value="MEMBRANE PROTEIN"/>
    <property type="match status" value="1"/>
</dbReference>
<keyword evidence="1" id="KW-0472">Membrane</keyword>
<evidence type="ECO:0000256" key="1">
    <source>
        <dbReference type="SAM" id="Phobius"/>
    </source>
</evidence>
<dbReference type="RefSeq" id="WP_120075837.1">
    <property type="nucleotide sequence ID" value="NZ_CP126113.1"/>
</dbReference>
<keyword evidence="3" id="KW-1185">Reference proteome</keyword>
<sequence length="254" mass="28775">MKQLLASEYERVFKKKKTIVGILIFCFVLAFECFFLYQMDVSFYDPEQVVPLNSINSAPFFLRELGVFLHFILIPMFVVDSFNGEYSSGALRLVLIRPQKRVNVLLAKWIVQASIFFMIMVFTWLVGTIFGRMLMPNVEETSFYQTGSMDAVGGLLYTLKFYAMAFLIVIAVIGLCSLISMLMPNPILAYAGTVVVLVGGIYIQDVFDYLFVPSDSIFAVLGKFQAGFYVSLFLIIAASCMINIGIWKKKQWMG</sequence>
<name>A0A443IJ49_9BACI</name>